<sequence length="471" mass="49319">MSSVDHGVEAVTVTIDVTPLVDEGLGNSAYLVDLGDGRGLVVDASRDLRAVRAAAERQGLDVAYAVDTHLHADFLTGALQLAADDGAQVIASARGHRQFPHVGLDDGDEVDLGGLRLRALFTPGHTDEHLAYLLLDGQIPVGVFSGGSLIVGSAARTDLLGADRTDELARAQYRSLHRLATLADDVAVWPTHGAGSFCSAPAGARRTTTIGAEKAGNPLLAAPDEDAFVATLLGSLGSYPDYFSRLAELNRRGPGVLDAESTGRLTPLPVPAVDRLRDSGAVVVDVRPVPDFSAGHVPGALSIPLRPQFATWLGWLVPPGTPLVVVRNPDQDPGEVAWQARKVGYDELAGELAGGMDAWREAGSPIRSVPLVTAEQLPDISADEPEILDVRQDSEFRSGHVPGARHVELGALAHRADRLPDRPTVVMCGHGERAMGAASLLARAGRSQVSVLAGGPQDWSTATARPLVTGG</sequence>
<dbReference type="InterPro" id="IPR036873">
    <property type="entry name" value="Rhodanese-like_dom_sf"/>
</dbReference>
<dbReference type="Proteomes" id="UP001597402">
    <property type="component" value="Unassembled WGS sequence"/>
</dbReference>
<accession>A0ABW4X8N6</accession>
<evidence type="ECO:0000259" key="2">
    <source>
        <dbReference type="PROSITE" id="PS50206"/>
    </source>
</evidence>
<dbReference type="InterPro" id="IPR044528">
    <property type="entry name" value="POD-like_MBL-fold"/>
</dbReference>
<name>A0ABW4X8N6_9ACTN</name>
<dbReference type="InterPro" id="IPR001307">
    <property type="entry name" value="Thiosulphate_STrfase_CS"/>
</dbReference>
<evidence type="ECO:0000313" key="4">
    <source>
        <dbReference type="Proteomes" id="UP001597402"/>
    </source>
</evidence>
<feature type="domain" description="Rhodanese" evidence="2">
    <location>
        <begin position="277"/>
        <end position="368"/>
    </location>
</feature>
<dbReference type="PROSITE" id="PS00380">
    <property type="entry name" value="RHODANESE_1"/>
    <property type="match status" value="1"/>
</dbReference>
<keyword evidence="1" id="KW-0479">Metal-binding</keyword>
<feature type="domain" description="Rhodanese" evidence="2">
    <location>
        <begin position="381"/>
        <end position="468"/>
    </location>
</feature>
<dbReference type="PANTHER" id="PTHR43084:SF1">
    <property type="entry name" value="PERSULFIDE DIOXYGENASE ETHE1, MITOCHONDRIAL"/>
    <property type="match status" value="1"/>
</dbReference>
<reference evidence="4" key="1">
    <citation type="journal article" date="2019" name="Int. J. Syst. Evol. Microbiol.">
        <title>The Global Catalogue of Microorganisms (GCM) 10K type strain sequencing project: providing services to taxonomists for standard genome sequencing and annotation.</title>
        <authorList>
            <consortium name="The Broad Institute Genomics Platform"/>
            <consortium name="The Broad Institute Genome Sequencing Center for Infectious Disease"/>
            <person name="Wu L."/>
            <person name="Ma J."/>
        </authorList>
    </citation>
    <scope>NUCLEOTIDE SEQUENCE [LARGE SCALE GENOMIC DNA]</scope>
    <source>
        <strain evidence="4">JCM 3338</strain>
    </source>
</reference>
<dbReference type="SMART" id="SM00450">
    <property type="entry name" value="RHOD"/>
    <property type="match status" value="2"/>
</dbReference>
<organism evidence="3 4">
    <name type="scientific">Blastococcus deserti</name>
    <dbReference type="NCBI Taxonomy" id="2259033"/>
    <lineage>
        <taxon>Bacteria</taxon>
        <taxon>Bacillati</taxon>
        <taxon>Actinomycetota</taxon>
        <taxon>Actinomycetes</taxon>
        <taxon>Geodermatophilales</taxon>
        <taxon>Geodermatophilaceae</taxon>
        <taxon>Blastococcus</taxon>
    </lineage>
</organism>
<keyword evidence="4" id="KW-1185">Reference proteome</keyword>
<dbReference type="Gene3D" id="3.60.15.10">
    <property type="entry name" value="Ribonuclease Z/Hydroxyacylglutathione hydrolase-like"/>
    <property type="match status" value="1"/>
</dbReference>
<comment type="caution">
    <text evidence="3">The sequence shown here is derived from an EMBL/GenBank/DDBJ whole genome shotgun (WGS) entry which is preliminary data.</text>
</comment>
<dbReference type="InterPro" id="IPR001279">
    <property type="entry name" value="Metallo-B-lactamas"/>
</dbReference>
<dbReference type="InterPro" id="IPR051682">
    <property type="entry name" value="Mito_Persulfide_Diox"/>
</dbReference>
<dbReference type="Pfam" id="PF00753">
    <property type="entry name" value="Lactamase_B"/>
    <property type="match status" value="1"/>
</dbReference>
<dbReference type="CDD" id="cd00158">
    <property type="entry name" value="RHOD"/>
    <property type="match status" value="2"/>
</dbReference>
<evidence type="ECO:0000256" key="1">
    <source>
        <dbReference type="ARBA" id="ARBA00022723"/>
    </source>
</evidence>
<dbReference type="Gene3D" id="3.40.250.10">
    <property type="entry name" value="Rhodanese-like domain"/>
    <property type="match status" value="2"/>
</dbReference>
<dbReference type="InterPro" id="IPR036866">
    <property type="entry name" value="RibonucZ/Hydroxyglut_hydro"/>
</dbReference>
<dbReference type="InterPro" id="IPR001763">
    <property type="entry name" value="Rhodanese-like_dom"/>
</dbReference>
<dbReference type="EMBL" id="JBHUHP010000008">
    <property type="protein sequence ID" value="MFD2091449.1"/>
    <property type="molecule type" value="Genomic_DNA"/>
</dbReference>
<evidence type="ECO:0000313" key="3">
    <source>
        <dbReference type="EMBL" id="MFD2091449.1"/>
    </source>
</evidence>
<dbReference type="PROSITE" id="PS50206">
    <property type="entry name" value="RHODANESE_3"/>
    <property type="match status" value="2"/>
</dbReference>
<dbReference type="SUPFAM" id="SSF56281">
    <property type="entry name" value="Metallo-hydrolase/oxidoreductase"/>
    <property type="match status" value="1"/>
</dbReference>
<gene>
    <name evidence="3" type="ORF">ACFSHS_07650</name>
</gene>
<dbReference type="SMART" id="SM00849">
    <property type="entry name" value="Lactamase_B"/>
    <property type="match status" value="1"/>
</dbReference>
<dbReference type="RefSeq" id="WP_376873745.1">
    <property type="nucleotide sequence ID" value="NZ_JBHUHP010000008.1"/>
</dbReference>
<dbReference type="Pfam" id="PF00581">
    <property type="entry name" value="Rhodanese"/>
    <property type="match status" value="2"/>
</dbReference>
<dbReference type="SUPFAM" id="SSF52821">
    <property type="entry name" value="Rhodanese/Cell cycle control phosphatase"/>
    <property type="match status" value="2"/>
</dbReference>
<dbReference type="CDD" id="cd07724">
    <property type="entry name" value="POD-like_MBL-fold"/>
    <property type="match status" value="1"/>
</dbReference>
<proteinExistence type="predicted"/>
<protein>
    <submittedName>
        <fullName evidence="3">Rhodanese-like domain-containing protein</fullName>
    </submittedName>
</protein>
<dbReference type="PANTHER" id="PTHR43084">
    <property type="entry name" value="PERSULFIDE DIOXYGENASE ETHE1"/>
    <property type="match status" value="1"/>
</dbReference>